<dbReference type="NCBIfam" id="NF004909">
    <property type="entry name" value="PRK06265.2-5"/>
    <property type="match status" value="1"/>
</dbReference>
<dbReference type="InterPro" id="IPR002751">
    <property type="entry name" value="CbiM/NikMN"/>
</dbReference>
<sequence>MHISEGVLSAPVLITGALLSAGGVGLGLKKISYEKMPKVAVLSSAFFVASLIHVPIGPSSVHLVLNGLLGILLGLAAFPSILVALTLQALLFQFGGFTSLGVNTFNMAAPAVISYYLFNFPIRKANHSISMLAGFGAGMTGVGLGALFVAIALITTGESFLNIAKIVVVAHLPVMVIEGIITSFCVIFLKRVKPEILEVKR</sequence>
<dbReference type="GO" id="GO:0000041">
    <property type="term" value="P:transition metal ion transport"/>
    <property type="evidence" value="ECO:0007669"/>
    <property type="project" value="InterPro"/>
</dbReference>
<evidence type="ECO:0000256" key="6">
    <source>
        <dbReference type="ARBA" id="ARBA00023136"/>
    </source>
</evidence>
<protein>
    <submittedName>
        <fullName evidence="8">Cobalamin biosynthesis protein CbiM</fullName>
    </submittedName>
</protein>
<dbReference type="Pfam" id="PF01891">
    <property type="entry name" value="CbiM"/>
    <property type="match status" value="1"/>
</dbReference>
<evidence type="ECO:0000256" key="4">
    <source>
        <dbReference type="ARBA" id="ARBA00022692"/>
    </source>
</evidence>
<accession>A0A2G9YA59</accession>
<name>A0A2G9YA59_9BACT</name>
<keyword evidence="6 7" id="KW-0472">Membrane</keyword>
<proteinExistence type="predicted"/>
<comment type="subcellular location">
    <subcellularLocation>
        <location evidence="1">Cell membrane</location>
        <topology evidence="1">Multi-pass membrane protein</topology>
    </subcellularLocation>
</comment>
<dbReference type="GO" id="GO:0005886">
    <property type="term" value="C:plasma membrane"/>
    <property type="evidence" value="ECO:0007669"/>
    <property type="project" value="UniProtKB-SubCell"/>
</dbReference>
<evidence type="ECO:0000256" key="1">
    <source>
        <dbReference type="ARBA" id="ARBA00004651"/>
    </source>
</evidence>
<keyword evidence="5 7" id="KW-1133">Transmembrane helix</keyword>
<dbReference type="NCBIfam" id="NF004905">
    <property type="entry name" value="PRK06265.1-5"/>
    <property type="match status" value="1"/>
</dbReference>
<feature type="transmembrane region" description="Helical" evidence="7">
    <location>
        <begin position="166"/>
        <end position="189"/>
    </location>
</feature>
<reference evidence="8 9" key="1">
    <citation type="submission" date="2017-09" db="EMBL/GenBank/DDBJ databases">
        <title>Depth-based differentiation of microbial function through sediment-hosted aquifers and enrichment of novel symbionts in the deep terrestrial subsurface.</title>
        <authorList>
            <person name="Probst A.J."/>
            <person name="Ladd B."/>
            <person name="Jarett J.K."/>
            <person name="Geller-Mcgrath D.E."/>
            <person name="Sieber C.M."/>
            <person name="Emerson J.B."/>
            <person name="Anantharaman K."/>
            <person name="Thomas B.C."/>
            <person name="Malmstrom R."/>
            <person name="Stieglmeier M."/>
            <person name="Klingl A."/>
            <person name="Woyke T."/>
            <person name="Ryan C.M."/>
            <person name="Banfield J.F."/>
        </authorList>
    </citation>
    <scope>NUCLEOTIDE SEQUENCE [LARGE SCALE GENOMIC DNA]</scope>
    <source>
        <strain evidence="8">CG23_combo_of_CG06-09_8_20_14_all_48_7</strain>
    </source>
</reference>
<feature type="transmembrane region" description="Helical" evidence="7">
    <location>
        <begin position="6"/>
        <end position="27"/>
    </location>
</feature>
<feature type="transmembrane region" description="Helical" evidence="7">
    <location>
        <begin position="63"/>
        <end position="85"/>
    </location>
</feature>
<keyword evidence="4 7" id="KW-0812">Transmembrane</keyword>
<evidence type="ECO:0000313" key="8">
    <source>
        <dbReference type="EMBL" id="PIP16118.1"/>
    </source>
</evidence>
<evidence type="ECO:0000256" key="2">
    <source>
        <dbReference type="ARBA" id="ARBA00022448"/>
    </source>
</evidence>
<dbReference type="AlphaFoldDB" id="A0A2G9YA59"/>
<keyword evidence="3" id="KW-1003">Cell membrane</keyword>
<feature type="transmembrane region" description="Helical" evidence="7">
    <location>
        <begin position="97"/>
        <end position="117"/>
    </location>
</feature>
<dbReference type="PANTHER" id="PTHR34229:SF1">
    <property type="entry name" value="METAL TRANSPORT PROTEIN HI_1621-RELATED"/>
    <property type="match status" value="1"/>
</dbReference>
<keyword evidence="2" id="KW-0813">Transport</keyword>
<feature type="transmembrane region" description="Helical" evidence="7">
    <location>
        <begin position="39"/>
        <end position="57"/>
    </location>
</feature>
<comment type="caution">
    <text evidence="8">The sequence shown here is derived from an EMBL/GenBank/DDBJ whole genome shotgun (WGS) entry which is preliminary data.</text>
</comment>
<evidence type="ECO:0000313" key="9">
    <source>
        <dbReference type="Proteomes" id="UP000230392"/>
    </source>
</evidence>
<dbReference type="EMBL" id="PCRF01000211">
    <property type="protein sequence ID" value="PIP16118.1"/>
    <property type="molecule type" value="Genomic_DNA"/>
</dbReference>
<evidence type="ECO:0000256" key="7">
    <source>
        <dbReference type="SAM" id="Phobius"/>
    </source>
</evidence>
<gene>
    <name evidence="8" type="ORF">COX46_04240</name>
</gene>
<organism evidence="8 9">
    <name type="scientific">bacterium (Candidatus Ratteibacteria) CG23_combo_of_CG06-09_8_20_14_all_48_7</name>
    <dbReference type="NCBI Taxonomy" id="2014292"/>
    <lineage>
        <taxon>Bacteria</taxon>
        <taxon>Candidatus Ratteibacteria</taxon>
    </lineage>
</organism>
<dbReference type="NCBIfam" id="NF004904">
    <property type="entry name" value="PRK06265.1-4"/>
    <property type="match status" value="1"/>
</dbReference>
<evidence type="ECO:0000256" key="3">
    <source>
        <dbReference type="ARBA" id="ARBA00022475"/>
    </source>
</evidence>
<feature type="transmembrane region" description="Helical" evidence="7">
    <location>
        <begin position="129"/>
        <end position="154"/>
    </location>
</feature>
<evidence type="ECO:0000256" key="5">
    <source>
        <dbReference type="ARBA" id="ARBA00022989"/>
    </source>
</evidence>
<dbReference type="Gene3D" id="1.10.1760.20">
    <property type="match status" value="1"/>
</dbReference>
<dbReference type="Proteomes" id="UP000230392">
    <property type="component" value="Unassembled WGS sequence"/>
</dbReference>
<dbReference type="PANTHER" id="PTHR34229">
    <property type="entry name" value="METAL TRANSPORT PROTEIN HI_1621-RELATED"/>
    <property type="match status" value="1"/>
</dbReference>